<comment type="caution">
    <text evidence="1">The sequence shown here is derived from an EMBL/GenBank/DDBJ whole genome shotgun (WGS) entry which is preliminary data.</text>
</comment>
<gene>
    <name evidence="1" type="ORF">A2Z06_01440</name>
</gene>
<evidence type="ECO:0000313" key="1">
    <source>
        <dbReference type="EMBL" id="OGF97133.1"/>
    </source>
</evidence>
<dbReference type="AlphaFoldDB" id="A0A1F5YAF5"/>
<reference evidence="1 2" key="1">
    <citation type="journal article" date="2016" name="Nat. Commun.">
        <title>Thousands of microbial genomes shed light on interconnected biogeochemical processes in an aquifer system.</title>
        <authorList>
            <person name="Anantharaman K."/>
            <person name="Brown C.T."/>
            <person name="Hug L.A."/>
            <person name="Sharon I."/>
            <person name="Castelle C.J."/>
            <person name="Probst A.J."/>
            <person name="Thomas B.C."/>
            <person name="Singh A."/>
            <person name="Wilkins M.J."/>
            <person name="Karaoz U."/>
            <person name="Brodie E.L."/>
            <person name="Williams K.H."/>
            <person name="Hubbard S.S."/>
            <person name="Banfield J.F."/>
        </authorList>
    </citation>
    <scope>NUCLEOTIDE SEQUENCE [LARGE SCALE GENOMIC DNA]</scope>
</reference>
<organism evidence="1 2">
    <name type="scientific">Candidatus Glassbacteria bacterium RBG_16_58_8</name>
    <dbReference type="NCBI Taxonomy" id="1817866"/>
    <lineage>
        <taxon>Bacteria</taxon>
        <taxon>Candidatus Glassiibacteriota</taxon>
    </lineage>
</organism>
<accession>A0A1F5YAF5</accession>
<dbReference type="Proteomes" id="UP000179034">
    <property type="component" value="Unassembled WGS sequence"/>
</dbReference>
<sequence length="122" mass="12815">MDRREFIIRVGESVIVVPLVLHAVSCDDGYNSGGTGPSDTPYGFNVTSSTSSGHTHSVEVLYADLSSPPQNGVTYGSTSTGGHSHSITLTQQQLTTINGGGEVTVTSTNNEGHTHGWTIREP</sequence>
<proteinExistence type="predicted"/>
<protein>
    <submittedName>
        <fullName evidence="1">Uncharacterized protein</fullName>
    </submittedName>
</protein>
<evidence type="ECO:0000313" key="2">
    <source>
        <dbReference type="Proteomes" id="UP000179034"/>
    </source>
</evidence>
<name>A0A1F5YAF5_9BACT</name>
<dbReference type="EMBL" id="MFIW01000096">
    <property type="protein sequence ID" value="OGF97133.1"/>
    <property type="molecule type" value="Genomic_DNA"/>
</dbReference>